<accession>A0A7S3YPG0</accession>
<sequence>MPRMLTDYCGVVPSRTLLSEYRKGMIDHPEGPLNYIQDHVRSEAPKQVNLNVNSLISRSLEMQLPVRNAKGLQDLNNIDRKAQKILKQEKRLNRRESRSLGCGSPRIALFSPRSAGGTPRRTRSPGWCGNGGQ</sequence>
<feature type="compositionally biased region" description="Basic and acidic residues" evidence="1">
    <location>
        <begin position="86"/>
        <end position="98"/>
    </location>
</feature>
<name>A0A7S3YPG0_9EUKA</name>
<organism evidence="2">
    <name type="scientific">Lotharella globosa</name>
    <dbReference type="NCBI Taxonomy" id="91324"/>
    <lineage>
        <taxon>Eukaryota</taxon>
        <taxon>Sar</taxon>
        <taxon>Rhizaria</taxon>
        <taxon>Cercozoa</taxon>
        <taxon>Chlorarachniophyceae</taxon>
        <taxon>Lotharella</taxon>
    </lineage>
</organism>
<protein>
    <submittedName>
        <fullName evidence="2">Uncharacterized protein</fullName>
    </submittedName>
</protein>
<dbReference type="EMBL" id="HBIV01012771">
    <property type="protein sequence ID" value="CAE0657856.1"/>
    <property type="molecule type" value="Transcribed_RNA"/>
</dbReference>
<evidence type="ECO:0000256" key="1">
    <source>
        <dbReference type="SAM" id="MobiDB-lite"/>
    </source>
</evidence>
<proteinExistence type="predicted"/>
<feature type="region of interest" description="Disordered" evidence="1">
    <location>
        <begin position="86"/>
        <end position="133"/>
    </location>
</feature>
<reference evidence="2" key="1">
    <citation type="submission" date="2021-01" db="EMBL/GenBank/DDBJ databases">
        <authorList>
            <person name="Corre E."/>
            <person name="Pelletier E."/>
            <person name="Niang G."/>
            <person name="Scheremetjew M."/>
            <person name="Finn R."/>
            <person name="Kale V."/>
            <person name="Holt S."/>
            <person name="Cochrane G."/>
            <person name="Meng A."/>
            <person name="Brown T."/>
            <person name="Cohen L."/>
        </authorList>
    </citation>
    <scope>NUCLEOTIDE SEQUENCE</scope>
    <source>
        <strain evidence="2">CCCM811</strain>
    </source>
</reference>
<evidence type="ECO:0000313" key="2">
    <source>
        <dbReference type="EMBL" id="CAE0657856.1"/>
    </source>
</evidence>
<dbReference type="AlphaFoldDB" id="A0A7S3YPG0"/>
<gene>
    <name evidence="2" type="ORF">LGLO00237_LOCUS9425</name>
</gene>